<evidence type="ECO:0008006" key="4">
    <source>
        <dbReference type="Google" id="ProtNLM"/>
    </source>
</evidence>
<proteinExistence type="predicted"/>
<organism evidence="2 3">
    <name type="scientific">Zarconia navalis LEGE 11467</name>
    <dbReference type="NCBI Taxonomy" id="1828826"/>
    <lineage>
        <taxon>Bacteria</taxon>
        <taxon>Bacillati</taxon>
        <taxon>Cyanobacteriota</taxon>
        <taxon>Cyanophyceae</taxon>
        <taxon>Oscillatoriophycideae</taxon>
        <taxon>Oscillatoriales</taxon>
        <taxon>Oscillatoriales incertae sedis</taxon>
        <taxon>Zarconia</taxon>
        <taxon>Zarconia navalis</taxon>
    </lineage>
</organism>
<feature type="transmembrane region" description="Helical" evidence="1">
    <location>
        <begin position="31"/>
        <end position="53"/>
    </location>
</feature>
<keyword evidence="3" id="KW-1185">Reference proteome</keyword>
<keyword evidence="1" id="KW-0812">Transmembrane</keyword>
<evidence type="ECO:0000313" key="2">
    <source>
        <dbReference type="EMBL" id="MBE9039188.1"/>
    </source>
</evidence>
<reference evidence="2" key="1">
    <citation type="submission" date="2020-10" db="EMBL/GenBank/DDBJ databases">
        <authorList>
            <person name="Castelo-Branco R."/>
            <person name="Eusebio N."/>
            <person name="Adriana R."/>
            <person name="Vieira A."/>
            <person name="Brugerolle De Fraissinette N."/>
            <person name="Rezende De Castro R."/>
            <person name="Schneider M.P."/>
            <person name="Vasconcelos V."/>
            <person name="Leao P.N."/>
        </authorList>
    </citation>
    <scope>NUCLEOTIDE SEQUENCE</scope>
    <source>
        <strain evidence="2">LEGE 11467</strain>
    </source>
</reference>
<dbReference type="AlphaFoldDB" id="A0A928Z713"/>
<evidence type="ECO:0000256" key="1">
    <source>
        <dbReference type="SAM" id="Phobius"/>
    </source>
</evidence>
<gene>
    <name evidence="2" type="ORF">IQ235_00060</name>
</gene>
<name>A0A928Z713_9CYAN</name>
<keyword evidence="1" id="KW-0472">Membrane</keyword>
<sequence>MYEPMNQLKKQLKILGTARPSEEGLTLMESLIAVVMVSAVAVAITPPIFLSVATRVQNRRAEQALQLAHGQIDQVRVLVEQGLDASNIEQLPALAAGAASLDDVNPPGSEYSALQSTNYSCSDYDVNPKQVPVNQALPIDINGDCEADFFVQTFRYKDVEGPITPGVPIVFNMGVRVYYRNAELQNAEKKQASLKLTTGEGQQRTHPLAVMSTALAQGDKDGSLDGYRQFLE</sequence>
<dbReference type="EMBL" id="JADEXN010000001">
    <property type="protein sequence ID" value="MBE9039188.1"/>
    <property type="molecule type" value="Genomic_DNA"/>
</dbReference>
<dbReference type="Proteomes" id="UP000621799">
    <property type="component" value="Unassembled WGS sequence"/>
</dbReference>
<protein>
    <recommendedName>
        <fullName evidence="4">Type II secretion system protein</fullName>
    </recommendedName>
</protein>
<comment type="caution">
    <text evidence="2">The sequence shown here is derived from an EMBL/GenBank/DDBJ whole genome shotgun (WGS) entry which is preliminary data.</text>
</comment>
<accession>A0A928Z713</accession>
<evidence type="ECO:0000313" key="3">
    <source>
        <dbReference type="Proteomes" id="UP000621799"/>
    </source>
</evidence>
<keyword evidence="1" id="KW-1133">Transmembrane helix</keyword>